<feature type="transmembrane region" description="Helical" evidence="1">
    <location>
        <begin position="137"/>
        <end position="166"/>
    </location>
</feature>
<organism evidence="2 3">
    <name type="scientific">Candidatus Peribacter riflensis</name>
    <dbReference type="NCBI Taxonomy" id="1735162"/>
    <lineage>
        <taxon>Bacteria</taxon>
        <taxon>Candidatus Peregrinibacteriota</taxon>
        <taxon>Candidatus Peribacteria</taxon>
        <taxon>Candidatus Peribacterales</taxon>
        <taxon>Candidatus Peribacteraceae</taxon>
        <taxon>Candidatus Peribacter</taxon>
    </lineage>
</organism>
<keyword evidence="1" id="KW-0472">Membrane</keyword>
<gene>
    <name evidence="2" type="ORF">PeribacterD1_0934</name>
</gene>
<feature type="transmembrane region" description="Helical" evidence="1">
    <location>
        <begin position="221"/>
        <end position="241"/>
    </location>
</feature>
<evidence type="ECO:0008006" key="4">
    <source>
        <dbReference type="Google" id="ProtNLM"/>
    </source>
</evidence>
<feature type="transmembrane region" description="Helical" evidence="1">
    <location>
        <begin position="289"/>
        <end position="308"/>
    </location>
</feature>
<evidence type="ECO:0000256" key="1">
    <source>
        <dbReference type="SAM" id="Phobius"/>
    </source>
</evidence>
<accession>A0A0S1SW79</accession>
<feature type="transmembrane region" description="Helical" evidence="1">
    <location>
        <begin position="61"/>
        <end position="79"/>
    </location>
</feature>
<dbReference type="KEGG" id="prf:PeribacterA2_0934"/>
<sequence>MRRFINPAFGLLLLAVVLAVLHVWHGVTTDEAKYLLNIPYPHPPLARWFIGLTQWIPGQEYLWRIVLAVSLLQAAWISRGLAPKHVPSSPLLLMSLWVLSAGVFVSAGQILLAPITALQMLVFCYWLLKGEELEPMIGWVALLWMASLFTAYQAILFFPVVAVVFWRMRLPKWQRLSGLFGPILLLLLYTATNPLTFASMVTAGRQNLDGGTMIFALRGTVWLWVLGGSLVLSVLGTLGMVLSRRWSLVASLLLVGLFIFVSFRPYYAILFAPLLVAGLASAPALMRRPAMVVLSSLLCGFILIPFAYPRSQPSPAPAVFAQAQAANVPVGATAIIAGSFGHEWQEAGPYLIRRYVTNYHLIDSARIAVCLADCPDVRKREGWQRLENVPVEVWVRPLLRDEG</sequence>
<name>A0A0S1SV71_9BACT</name>
<dbReference type="Proteomes" id="UP000069135">
    <property type="component" value="Chromosome"/>
</dbReference>
<dbReference type="AlphaFoldDB" id="A0A0S1SV71"/>
<protein>
    <recommendedName>
        <fullName evidence="4">Glycosyltransferase RgtA/B/C/D-like domain-containing protein</fullName>
    </recommendedName>
</protein>
<keyword evidence="1" id="KW-1133">Transmembrane helix</keyword>
<proteinExistence type="predicted"/>
<accession>A0A0S1SML3</accession>
<feature type="transmembrane region" description="Helical" evidence="1">
    <location>
        <begin position="91"/>
        <end position="117"/>
    </location>
</feature>
<feature type="transmembrane region" description="Helical" evidence="1">
    <location>
        <begin position="178"/>
        <end position="201"/>
    </location>
</feature>
<dbReference type="EMBL" id="CP013065">
    <property type="protein sequence ID" value="ALM13600.1"/>
    <property type="molecule type" value="Genomic_DNA"/>
</dbReference>
<reference evidence="2 3" key="2">
    <citation type="journal article" date="2016" name="PeerJ">
        <title>Analysis of five complete genome sequences for members of the class Peribacteria in the recently recognized Peregrinibacteria bacterial phylum.</title>
        <authorList>
            <person name="Anantharaman K."/>
            <person name="Brown C.T."/>
            <person name="Burstein D."/>
            <person name="Castelle C.J."/>
            <person name="Probst A.J."/>
            <person name="Thomas B.C."/>
            <person name="Williams K.H."/>
            <person name="Banfield J.F."/>
        </authorList>
    </citation>
    <scope>NUCLEOTIDE SEQUENCE [LARGE SCALE GENOMIC DNA]</scope>
    <source>
        <strain evidence="2">RIFOXYD1_FULL_PER-ii_59_16</strain>
    </source>
</reference>
<reference evidence="3" key="1">
    <citation type="submission" date="2015-10" db="EMBL/GenBank/DDBJ databases">
        <title>Analysis of five complete genome sequences for members of the class Peribacteria in the recently recognized Peregrinibacteria bacterial phylum.</title>
        <authorList>
            <person name="Anantharaman K."/>
            <person name="Brown C.T."/>
            <person name="Burstein D."/>
            <person name="Castelle C.J."/>
            <person name="Probst A.J."/>
            <person name="Thomas B.C."/>
            <person name="Williams K.H."/>
            <person name="Banfield J.F."/>
        </authorList>
    </citation>
    <scope>NUCLEOTIDE SEQUENCE [LARGE SCALE GENOMIC DNA]</scope>
</reference>
<feature type="transmembrane region" description="Helical" evidence="1">
    <location>
        <begin position="248"/>
        <end position="269"/>
    </location>
</feature>
<accession>A0A0S1SIM5</accession>
<accession>A0A0S1SV71</accession>
<dbReference type="STRING" id="1735162.PeribacterB2_0936"/>
<evidence type="ECO:0000313" key="3">
    <source>
        <dbReference type="Proteomes" id="UP000069135"/>
    </source>
</evidence>
<accession>A0A0S1SRI6</accession>
<evidence type="ECO:0000313" key="2">
    <source>
        <dbReference type="EMBL" id="ALM13600.1"/>
    </source>
</evidence>
<keyword evidence="1" id="KW-0812">Transmembrane</keyword>